<name>A0A5C5YXW2_9BACT</name>
<dbReference type="SMART" id="SM00382">
    <property type="entry name" value="AAA"/>
    <property type="match status" value="1"/>
</dbReference>
<keyword evidence="2" id="KW-0547">Nucleotide-binding</keyword>
<dbReference type="RefSeq" id="WP_146394633.1">
    <property type="nucleotide sequence ID" value="NZ_SJPJ01000001.1"/>
</dbReference>
<proteinExistence type="predicted"/>
<dbReference type="Gene3D" id="3.40.50.300">
    <property type="entry name" value="P-loop containing nucleotide triphosphate hydrolases"/>
    <property type="match status" value="1"/>
</dbReference>
<keyword evidence="6" id="KW-1185">Reference proteome</keyword>
<dbReference type="GO" id="GO:0016887">
    <property type="term" value="F:ATP hydrolysis activity"/>
    <property type="evidence" value="ECO:0007669"/>
    <property type="project" value="InterPro"/>
</dbReference>
<keyword evidence="1" id="KW-0813">Transport</keyword>
<feature type="domain" description="ABC transporter" evidence="4">
    <location>
        <begin position="10"/>
        <end position="236"/>
    </location>
</feature>
<evidence type="ECO:0000256" key="3">
    <source>
        <dbReference type="ARBA" id="ARBA00022840"/>
    </source>
</evidence>
<evidence type="ECO:0000259" key="4">
    <source>
        <dbReference type="PROSITE" id="PS50893"/>
    </source>
</evidence>
<dbReference type="InterPro" id="IPR003439">
    <property type="entry name" value="ABC_transporter-like_ATP-bd"/>
</dbReference>
<dbReference type="OrthoDB" id="9795548at2"/>
<evidence type="ECO:0000313" key="5">
    <source>
        <dbReference type="EMBL" id="TWT79407.1"/>
    </source>
</evidence>
<accession>A0A5C5YXW2</accession>
<sequence length="315" mass="34792">MNEHTDGLAVNVNGLSRSFRGKVALDHVDLHIPRGSIFGLVGLNGAGKTTLIRHLIGSFRSQTGTVRVLGMDPVVDCVNVLKRVGYLTEEDSLPTWMRVGELIDFARGVYQDWDDVYATKLLDLFGLSRTDRLRSLSKGLRARAGLLVAIAHRPELLILDEPSSGLDPLARHDILEAIIRAVSDEGRTVLFSSHLLDEVDRVCDTLALMRVGRIIETISVDAMHEQYHEITCRSDSTAAPEVSGVFGWRGEGHEWTGVVDSAQTDSNKLELPSSVTLISQHSITLERWFAAKAGHERDNQNIERSNVPTEVADVR</sequence>
<dbReference type="PANTHER" id="PTHR42939:SF1">
    <property type="entry name" value="ABC TRANSPORTER ATP-BINDING PROTEIN ALBC-RELATED"/>
    <property type="match status" value="1"/>
</dbReference>
<keyword evidence="3 5" id="KW-0067">ATP-binding</keyword>
<comment type="caution">
    <text evidence="5">The sequence shown here is derived from an EMBL/GenBank/DDBJ whole genome shotgun (WGS) entry which is preliminary data.</text>
</comment>
<dbReference type="SUPFAM" id="SSF52540">
    <property type="entry name" value="P-loop containing nucleoside triphosphate hydrolases"/>
    <property type="match status" value="1"/>
</dbReference>
<dbReference type="GO" id="GO:0005524">
    <property type="term" value="F:ATP binding"/>
    <property type="evidence" value="ECO:0007669"/>
    <property type="project" value="UniProtKB-KW"/>
</dbReference>
<dbReference type="InterPro" id="IPR027417">
    <property type="entry name" value="P-loop_NTPase"/>
</dbReference>
<dbReference type="PANTHER" id="PTHR42939">
    <property type="entry name" value="ABC TRANSPORTER ATP-BINDING PROTEIN ALBC-RELATED"/>
    <property type="match status" value="1"/>
</dbReference>
<dbReference type="EMBL" id="SJPJ01000001">
    <property type="protein sequence ID" value="TWT79407.1"/>
    <property type="molecule type" value="Genomic_DNA"/>
</dbReference>
<dbReference type="Pfam" id="PF00005">
    <property type="entry name" value="ABC_tran"/>
    <property type="match status" value="1"/>
</dbReference>
<dbReference type="Proteomes" id="UP000315010">
    <property type="component" value="Unassembled WGS sequence"/>
</dbReference>
<evidence type="ECO:0000256" key="1">
    <source>
        <dbReference type="ARBA" id="ARBA00022448"/>
    </source>
</evidence>
<evidence type="ECO:0000256" key="2">
    <source>
        <dbReference type="ARBA" id="ARBA00022741"/>
    </source>
</evidence>
<organism evidence="5 6">
    <name type="scientific">Novipirellula herctigrandis</name>
    <dbReference type="NCBI Taxonomy" id="2527986"/>
    <lineage>
        <taxon>Bacteria</taxon>
        <taxon>Pseudomonadati</taxon>
        <taxon>Planctomycetota</taxon>
        <taxon>Planctomycetia</taxon>
        <taxon>Pirellulales</taxon>
        <taxon>Pirellulaceae</taxon>
        <taxon>Novipirellula</taxon>
    </lineage>
</organism>
<dbReference type="CDD" id="cd03230">
    <property type="entry name" value="ABC_DR_subfamily_A"/>
    <property type="match status" value="1"/>
</dbReference>
<gene>
    <name evidence="5" type="primary">ytrB_1</name>
    <name evidence="5" type="ORF">CA13_08070</name>
</gene>
<dbReference type="InterPro" id="IPR051782">
    <property type="entry name" value="ABC_Transporter_VariousFunc"/>
</dbReference>
<dbReference type="InterPro" id="IPR003593">
    <property type="entry name" value="AAA+_ATPase"/>
</dbReference>
<dbReference type="AlphaFoldDB" id="A0A5C5YXW2"/>
<protein>
    <submittedName>
        <fullName evidence="5">ABC transporter ATP-binding protein YtrB</fullName>
    </submittedName>
</protein>
<reference evidence="5 6" key="1">
    <citation type="submission" date="2019-02" db="EMBL/GenBank/DDBJ databases">
        <title>Deep-cultivation of Planctomycetes and their phenomic and genomic characterization uncovers novel biology.</title>
        <authorList>
            <person name="Wiegand S."/>
            <person name="Jogler M."/>
            <person name="Boedeker C."/>
            <person name="Pinto D."/>
            <person name="Vollmers J."/>
            <person name="Rivas-Marin E."/>
            <person name="Kohn T."/>
            <person name="Peeters S.H."/>
            <person name="Heuer A."/>
            <person name="Rast P."/>
            <person name="Oberbeckmann S."/>
            <person name="Bunk B."/>
            <person name="Jeske O."/>
            <person name="Meyerdierks A."/>
            <person name="Storesund J.E."/>
            <person name="Kallscheuer N."/>
            <person name="Luecker S."/>
            <person name="Lage O.M."/>
            <person name="Pohl T."/>
            <person name="Merkel B.J."/>
            <person name="Hornburger P."/>
            <person name="Mueller R.-W."/>
            <person name="Bruemmer F."/>
            <person name="Labrenz M."/>
            <person name="Spormann A.M."/>
            <person name="Op Den Camp H."/>
            <person name="Overmann J."/>
            <person name="Amann R."/>
            <person name="Jetten M.S.M."/>
            <person name="Mascher T."/>
            <person name="Medema M.H."/>
            <person name="Devos D.P."/>
            <person name="Kaster A.-K."/>
            <person name="Ovreas L."/>
            <person name="Rohde M."/>
            <person name="Galperin M.Y."/>
            <person name="Jogler C."/>
        </authorList>
    </citation>
    <scope>NUCLEOTIDE SEQUENCE [LARGE SCALE GENOMIC DNA]</scope>
    <source>
        <strain evidence="5 6">CA13</strain>
    </source>
</reference>
<evidence type="ECO:0000313" key="6">
    <source>
        <dbReference type="Proteomes" id="UP000315010"/>
    </source>
</evidence>
<dbReference type="PROSITE" id="PS50893">
    <property type="entry name" value="ABC_TRANSPORTER_2"/>
    <property type="match status" value="1"/>
</dbReference>